<dbReference type="Proteomes" id="UP000253752">
    <property type="component" value="Unassembled WGS sequence"/>
</dbReference>
<name>A0A369MQ20_EGGLN</name>
<evidence type="ECO:0000256" key="9">
    <source>
        <dbReference type="ARBA" id="ARBA00023167"/>
    </source>
</evidence>
<dbReference type="AlphaFoldDB" id="A0A369MQ20"/>
<dbReference type="Gene3D" id="3.40.50.720">
    <property type="entry name" value="NAD(P)-binding Rossmann-like Domain"/>
    <property type="match status" value="1"/>
</dbReference>
<evidence type="ECO:0000259" key="12">
    <source>
        <dbReference type="Pfam" id="PF00763"/>
    </source>
</evidence>
<evidence type="ECO:0000256" key="5">
    <source>
        <dbReference type="ARBA" id="ARBA00022801"/>
    </source>
</evidence>
<dbReference type="GO" id="GO:0006164">
    <property type="term" value="P:purine nucleotide biosynthetic process"/>
    <property type="evidence" value="ECO:0007669"/>
    <property type="project" value="UniProtKB-KW"/>
</dbReference>
<dbReference type="UniPathway" id="UPA00193"/>
<dbReference type="InterPro" id="IPR036291">
    <property type="entry name" value="NAD(P)-bd_dom_sf"/>
</dbReference>
<keyword evidence="4 11" id="KW-0658">Purine biosynthesis</keyword>
<dbReference type="GO" id="GO:0004488">
    <property type="term" value="F:methylenetetrahydrofolate dehydrogenase (NADP+) activity"/>
    <property type="evidence" value="ECO:0007669"/>
    <property type="project" value="UniProtKB-UniRule"/>
</dbReference>
<evidence type="ECO:0000256" key="11">
    <source>
        <dbReference type="HAMAP-Rule" id="MF_01576"/>
    </source>
</evidence>
<feature type="binding site" evidence="11">
    <location>
        <begin position="165"/>
        <end position="167"/>
    </location>
    <ligand>
        <name>NADP(+)</name>
        <dbReference type="ChEBI" id="CHEBI:58349"/>
    </ligand>
</feature>
<comment type="caution">
    <text evidence="11">Lacks conserved residue(s) required for the propagation of feature annotation.</text>
</comment>
<dbReference type="SUPFAM" id="SSF53223">
    <property type="entry name" value="Aminoacid dehydrogenase-like, N-terminal domain"/>
    <property type="match status" value="1"/>
</dbReference>
<feature type="domain" description="Tetrahydrofolate dehydrogenase/cyclohydrolase catalytic" evidence="12">
    <location>
        <begin position="5"/>
        <end position="119"/>
    </location>
</feature>
<keyword evidence="3 11" id="KW-0028">Amino-acid biosynthesis</keyword>
<evidence type="ECO:0000256" key="7">
    <source>
        <dbReference type="ARBA" id="ARBA00023002"/>
    </source>
</evidence>
<comment type="similarity">
    <text evidence="11">Belongs to the tetrahydrofolate dehydrogenase/cyclohydrolase family.</text>
</comment>
<dbReference type="GO" id="GO:0005829">
    <property type="term" value="C:cytosol"/>
    <property type="evidence" value="ECO:0007669"/>
    <property type="project" value="TreeGrafter"/>
</dbReference>
<keyword evidence="10 11" id="KW-0511">Multifunctional enzyme</keyword>
<comment type="pathway">
    <text evidence="1 11">One-carbon metabolism; tetrahydrofolate interconversion.</text>
</comment>
<keyword evidence="7 11" id="KW-0560">Oxidoreductase</keyword>
<feature type="binding site" evidence="11">
    <location>
        <position position="231"/>
    </location>
    <ligand>
        <name>NADP(+)</name>
        <dbReference type="ChEBI" id="CHEBI:58349"/>
    </ligand>
</feature>
<evidence type="ECO:0000256" key="1">
    <source>
        <dbReference type="ARBA" id="ARBA00004777"/>
    </source>
</evidence>
<dbReference type="InterPro" id="IPR020630">
    <property type="entry name" value="THF_DH/CycHdrlase_cat_dom"/>
</dbReference>
<dbReference type="EC" id="3.5.4.9" evidence="11"/>
<dbReference type="EMBL" id="PPTX01000013">
    <property type="protein sequence ID" value="RDB79032.1"/>
    <property type="molecule type" value="Genomic_DNA"/>
</dbReference>
<evidence type="ECO:0000256" key="6">
    <source>
        <dbReference type="ARBA" id="ARBA00022857"/>
    </source>
</evidence>
<feature type="domain" description="Tetrahydrofolate dehydrogenase/cyclohydrolase NAD(P)-binding" evidence="13">
    <location>
        <begin position="139"/>
        <end position="280"/>
    </location>
</feature>
<keyword evidence="2 11" id="KW-0554">One-carbon metabolism</keyword>
<evidence type="ECO:0000313" key="15">
    <source>
        <dbReference type="EMBL" id="RDB81240.1"/>
    </source>
</evidence>
<accession>A0A369MQ20</accession>
<evidence type="ECO:0000313" key="16">
    <source>
        <dbReference type="Proteomes" id="UP000253752"/>
    </source>
</evidence>
<dbReference type="Gene3D" id="3.40.50.10860">
    <property type="entry name" value="Leucine Dehydrogenase, chain A, domain 1"/>
    <property type="match status" value="1"/>
</dbReference>
<dbReference type="RefSeq" id="WP_035584724.1">
    <property type="nucleotide sequence ID" value="NZ_CACRTT010000010.1"/>
</dbReference>
<dbReference type="EMBL" id="PPTY01000047">
    <property type="protein sequence ID" value="RDB81240.1"/>
    <property type="molecule type" value="Genomic_DNA"/>
</dbReference>
<dbReference type="Pfam" id="PF02882">
    <property type="entry name" value="THF_DHG_CYH_C"/>
    <property type="match status" value="1"/>
</dbReference>
<dbReference type="EC" id="1.5.1.5" evidence="11"/>
<dbReference type="PANTHER" id="PTHR48099">
    <property type="entry name" value="C-1-TETRAHYDROFOLATE SYNTHASE, CYTOPLASMIC-RELATED"/>
    <property type="match status" value="1"/>
</dbReference>
<comment type="catalytic activity">
    <reaction evidence="11">
        <text>(6R)-5,10-methenyltetrahydrofolate + H2O = (6R)-10-formyltetrahydrofolate + H(+)</text>
        <dbReference type="Rhea" id="RHEA:23700"/>
        <dbReference type="ChEBI" id="CHEBI:15377"/>
        <dbReference type="ChEBI" id="CHEBI:15378"/>
        <dbReference type="ChEBI" id="CHEBI:57455"/>
        <dbReference type="ChEBI" id="CHEBI:195366"/>
        <dbReference type="EC" id="3.5.4.9"/>
    </reaction>
</comment>
<comment type="function">
    <text evidence="11">Catalyzes the oxidation of 5,10-methylenetetrahydrofolate to 5,10-methenyltetrahydrofolate and then the hydrolysis of 5,10-methenyltetrahydrofolate to 10-formyltetrahydrofolate.</text>
</comment>
<evidence type="ECO:0000256" key="4">
    <source>
        <dbReference type="ARBA" id="ARBA00022755"/>
    </source>
</evidence>
<evidence type="ECO:0000313" key="14">
    <source>
        <dbReference type="EMBL" id="RDB79032.1"/>
    </source>
</evidence>
<dbReference type="GO" id="GO:0004477">
    <property type="term" value="F:methenyltetrahydrofolate cyclohydrolase activity"/>
    <property type="evidence" value="ECO:0007669"/>
    <property type="project" value="UniProtKB-UniRule"/>
</dbReference>
<proteinExistence type="inferred from homology"/>
<dbReference type="Pfam" id="PF00763">
    <property type="entry name" value="THF_DHG_CYH"/>
    <property type="match status" value="1"/>
</dbReference>
<dbReference type="SUPFAM" id="SSF51735">
    <property type="entry name" value="NAD(P)-binding Rossmann-fold domains"/>
    <property type="match status" value="1"/>
</dbReference>
<dbReference type="InterPro" id="IPR046346">
    <property type="entry name" value="Aminoacid_DH-like_N_sf"/>
</dbReference>
<evidence type="ECO:0000313" key="17">
    <source>
        <dbReference type="Proteomes" id="UP000253857"/>
    </source>
</evidence>
<protein>
    <recommendedName>
        <fullName evidence="11">Bifunctional protein FolD</fullName>
    </recommendedName>
    <domain>
        <recommendedName>
            <fullName evidence="11">Methylenetetrahydrofolate dehydrogenase</fullName>
            <ecNumber evidence="11">1.5.1.5</ecNumber>
        </recommendedName>
    </domain>
    <domain>
        <recommendedName>
            <fullName evidence="11">Methenyltetrahydrofolate cyclohydrolase</fullName>
            <ecNumber evidence="11">3.5.4.9</ecNumber>
        </recommendedName>
    </domain>
</protein>
<reference evidence="16 17" key="1">
    <citation type="journal article" date="2018" name="Elife">
        <title>Discovery and characterization of a prevalent human gut bacterial enzyme sufficient for the inactivation of a family of plant toxins.</title>
        <authorList>
            <person name="Koppel N."/>
            <person name="Bisanz J.E."/>
            <person name="Pandelia M.E."/>
            <person name="Turnbaugh P.J."/>
            <person name="Balskus E.P."/>
        </authorList>
    </citation>
    <scope>NUCLEOTIDE SEQUENCE [LARGE SCALE GENOMIC DNA]</scope>
    <source>
        <strain evidence="15 17">FAA1-1-60AUCSF</strain>
        <strain evidence="14 16">MR1 #12</strain>
    </source>
</reference>
<keyword evidence="8 11" id="KW-0368">Histidine biosynthesis</keyword>
<evidence type="ECO:0000256" key="10">
    <source>
        <dbReference type="ARBA" id="ARBA00023268"/>
    </source>
</evidence>
<dbReference type="GO" id="GO:0000105">
    <property type="term" value="P:L-histidine biosynthetic process"/>
    <property type="evidence" value="ECO:0007669"/>
    <property type="project" value="UniProtKB-KW"/>
</dbReference>
<dbReference type="PRINTS" id="PR00085">
    <property type="entry name" value="THFDHDRGNASE"/>
</dbReference>
<comment type="caution">
    <text evidence="14">The sequence shown here is derived from an EMBL/GenBank/DDBJ whole genome shotgun (WGS) entry which is preliminary data.</text>
</comment>
<dbReference type="InterPro" id="IPR020631">
    <property type="entry name" value="THF_DH/CycHdrlase_NAD-bd_dom"/>
</dbReference>
<comment type="catalytic activity">
    <reaction evidence="11">
        <text>(6R)-5,10-methylene-5,6,7,8-tetrahydrofolate + NADP(+) = (6R)-5,10-methenyltetrahydrofolate + NADPH</text>
        <dbReference type="Rhea" id="RHEA:22812"/>
        <dbReference type="ChEBI" id="CHEBI:15636"/>
        <dbReference type="ChEBI" id="CHEBI:57455"/>
        <dbReference type="ChEBI" id="CHEBI:57783"/>
        <dbReference type="ChEBI" id="CHEBI:58349"/>
        <dbReference type="EC" id="1.5.1.5"/>
    </reaction>
</comment>
<keyword evidence="5 11" id="KW-0378">Hydrolase</keyword>
<evidence type="ECO:0000256" key="8">
    <source>
        <dbReference type="ARBA" id="ARBA00023102"/>
    </source>
</evidence>
<sequence>MAELLKGKPVVDSMALDLRARIEALGRAKVVPALALVRVGQRPDDLSYERTARKRAESLGIAIRPYELDEFAPQAAIEAAIHEVNRDENVHGCLLFRPLPSFVDESHVCELLDPKKDIDGITLASLASVFTDGHAGYPPATAAACIQLLDHYQVPLQGKHVVVVGRSLVVGKPVSMMLLRRNASVTICHSKTENLADIMCSADVVICATGRARTFGAQFFGPGQTVLDVGINFDTQGNLCGDVDFAEVEPVVAAITPVPGGIGTVTTSVTMAHTVAAAEAALAARTGRR</sequence>
<evidence type="ECO:0000256" key="3">
    <source>
        <dbReference type="ARBA" id="ARBA00022605"/>
    </source>
</evidence>
<dbReference type="InterPro" id="IPR000672">
    <property type="entry name" value="THF_DH/CycHdrlase"/>
</dbReference>
<keyword evidence="6 11" id="KW-0521">NADP</keyword>
<dbReference type="GO" id="GO:0035999">
    <property type="term" value="P:tetrahydrofolate interconversion"/>
    <property type="evidence" value="ECO:0007669"/>
    <property type="project" value="UniProtKB-UniRule"/>
</dbReference>
<dbReference type="HAMAP" id="MF_01576">
    <property type="entry name" value="THF_DHG_CYH"/>
    <property type="match status" value="1"/>
</dbReference>
<evidence type="ECO:0000259" key="13">
    <source>
        <dbReference type="Pfam" id="PF02882"/>
    </source>
</evidence>
<keyword evidence="9 11" id="KW-0486">Methionine biosynthesis</keyword>
<dbReference type="GO" id="GO:0009086">
    <property type="term" value="P:methionine biosynthetic process"/>
    <property type="evidence" value="ECO:0007669"/>
    <property type="project" value="UniProtKB-KW"/>
</dbReference>
<organism evidence="14 16">
    <name type="scientific">Eggerthella lenta</name>
    <name type="common">Eubacterium lentum</name>
    <dbReference type="NCBI Taxonomy" id="84112"/>
    <lineage>
        <taxon>Bacteria</taxon>
        <taxon>Bacillati</taxon>
        <taxon>Actinomycetota</taxon>
        <taxon>Coriobacteriia</taxon>
        <taxon>Eggerthellales</taxon>
        <taxon>Eggerthellaceae</taxon>
        <taxon>Eggerthella</taxon>
    </lineage>
</organism>
<gene>
    <name evidence="11" type="primary">folD</name>
    <name evidence="15" type="ORF">C1871_14745</name>
    <name evidence="14" type="ORF">C1872_09355</name>
</gene>
<comment type="subunit">
    <text evidence="11">Homodimer.</text>
</comment>
<dbReference type="PANTHER" id="PTHR48099:SF5">
    <property type="entry name" value="C-1-TETRAHYDROFOLATE SYNTHASE, CYTOPLASMIC"/>
    <property type="match status" value="1"/>
</dbReference>
<evidence type="ECO:0000256" key="2">
    <source>
        <dbReference type="ARBA" id="ARBA00022563"/>
    </source>
</evidence>
<dbReference type="Proteomes" id="UP000253857">
    <property type="component" value="Unassembled WGS sequence"/>
</dbReference>